<dbReference type="GO" id="GO:0005524">
    <property type="term" value="F:ATP binding"/>
    <property type="evidence" value="ECO:0007669"/>
    <property type="project" value="UniProtKB-KW"/>
</dbReference>
<keyword evidence="1" id="KW-0547">Nucleotide-binding</keyword>
<dbReference type="SUPFAM" id="SSF50891">
    <property type="entry name" value="Cyclophilin-like"/>
    <property type="match status" value="1"/>
</dbReference>
<accession>A0AAU6PUR5</accession>
<sequence>MPNLISNAELNSPDQHTWQLCSETNLTLHFAKPITLQKQQLCWALADRIRKLLTVTEVVIGMNTLSVFTQPLTFIELNELKQHLTQLIKQTEGQSIQGKHIQIPVQYGGEYGPDLKPMAQALGLSVEEVVKLHSEAIYTVYFIGFQPGFPYLGGLSEKLYFPRRETPRTQVPAGSVGIGGEQTGVYPFSSPGGWQLLGRTQMPLFDLTQNPPTALSAGDTLQFTVLDIHYS</sequence>
<evidence type="ECO:0000313" key="6">
    <source>
        <dbReference type="Proteomes" id="UP000829560"/>
    </source>
</evidence>
<name>A0AAU6PUR5_9GAMM</name>
<proteinExistence type="predicted"/>
<dbReference type="PANTHER" id="PTHR34698">
    <property type="entry name" value="5-OXOPROLINASE SUBUNIT B"/>
    <property type="match status" value="1"/>
</dbReference>
<dbReference type="InterPro" id="IPR029000">
    <property type="entry name" value="Cyclophilin-like_dom_sf"/>
</dbReference>
<dbReference type="InterPro" id="IPR003833">
    <property type="entry name" value="CT_C_D"/>
</dbReference>
<dbReference type="GO" id="GO:0017168">
    <property type="term" value="F:5-oxoprolinase (ATP-hydrolyzing) activity"/>
    <property type="evidence" value="ECO:0007669"/>
    <property type="project" value="UniProtKB-EC"/>
</dbReference>
<keyword evidence="2 5" id="KW-0378">Hydrolase</keyword>
<dbReference type="Gene3D" id="2.40.100.10">
    <property type="entry name" value="Cyclophilin-like"/>
    <property type="match status" value="1"/>
</dbReference>
<dbReference type="SMART" id="SM00796">
    <property type="entry name" value="AHS1"/>
    <property type="match status" value="1"/>
</dbReference>
<feature type="domain" description="Carboxyltransferase" evidence="4">
    <location>
        <begin position="16"/>
        <end position="215"/>
    </location>
</feature>
<gene>
    <name evidence="5" type="primary">pxpB</name>
    <name evidence="5" type="ORF">MN210_19410</name>
</gene>
<dbReference type="InterPro" id="IPR010016">
    <property type="entry name" value="PxpB"/>
</dbReference>
<dbReference type="EMBL" id="CP093310">
    <property type="protein sequence ID" value="WXX24195.1"/>
    <property type="molecule type" value="Genomic_DNA"/>
</dbReference>
<dbReference type="KEGG" id="prae:MN210_19410"/>
<dbReference type="PANTHER" id="PTHR34698:SF2">
    <property type="entry name" value="5-OXOPROLINASE SUBUNIT B"/>
    <property type="match status" value="1"/>
</dbReference>
<keyword evidence="6" id="KW-1185">Reference proteome</keyword>
<dbReference type="EC" id="3.5.2.9" evidence="5"/>
<dbReference type="RefSeq" id="WP_338412276.1">
    <property type="nucleotide sequence ID" value="NZ_CP093310.2"/>
</dbReference>
<dbReference type="AlphaFoldDB" id="A0AAU6PUR5"/>
<evidence type="ECO:0000313" key="5">
    <source>
        <dbReference type="EMBL" id="WXX24195.1"/>
    </source>
</evidence>
<organism evidence="5 6">
    <name type="scientific">Psychrobacter raelei</name>
    <dbReference type="NCBI Taxonomy" id="2565531"/>
    <lineage>
        <taxon>Bacteria</taxon>
        <taxon>Pseudomonadati</taxon>
        <taxon>Pseudomonadota</taxon>
        <taxon>Gammaproteobacteria</taxon>
        <taxon>Moraxellales</taxon>
        <taxon>Moraxellaceae</taxon>
        <taxon>Psychrobacter</taxon>
    </lineage>
</organism>
<evidence type="ECO:0000256" key="1">
    <source>
        <dbReference type="ARBA" id="ARBA00022741"/>
    </source>
</evidence>
<dbReference type="SUPFAM" id="SSF160467">
    <property type="entry name" value="PH0987 N-terminal domain-like"/>
    <property type="match status" value="1"/>
</dbReference>
<keyword evidence="3" id="KW-0067">ATP-binding</keyword>
<dbReference type="Proteomes" id="UP000829560">
    <property type="component" value="Chromosome"/>
</dbReference>
<protein>
    <submittedName>
        <fullName evidence="5">5-oxoprolinase subunit PxpB</fullName>
        <ecNumber evidence="5">3.5.2.9</ecNumber>
    </submittedName>
</protein>
<evidence type="ECO:0000259" key="4">
    <source>
        <dbReference type="SMART" id="SM00796"/>
    </source>
</evidence>
<evidence type="ECO:0000256" key="3">
    <source>
        <dbReference type="ARBA" id="ARBA00022840"/>
    </source>
</evidence>
<dbReference type="NCBIfam" id="TIGR00370">
    <property type="entry name" value="5-oxoprolinase subunit PxpB"/>
    <property type="match status" value="1"/>
</dbReference>
<reference evidence="5" key="1">
    <citation type="submission" date="2024-03" db="EMBL/GenBank/DDBJ databases">
        <title>Psychrobacter raelis sp. nov. isolated from a dog with peritonitis.</title>
        <authorList>
            <person name="Schiavone A."/>
            <person name="Manzulli V."/>
            <person name="Camarda A."/>
            <person name="Cafiero M.A."/>
            <person name="Vasco I."/>
            <person name="Marino L."/>
            <person name="Pennuzzi G."/>
            <person name="Serrecchia L."/>
            <person name="Galante D."/>
            <person name="Pugliese N."/>
        </authorList>
    </citation>
    <scope>NUCLEOTIDE SEQUENCE</scope>
    <source>
        <strain evidence="5">PraFG1</strain>
    </source>
</reference>
<evidence type="ECO:0000256" key="2">
    <source>
        <dbReference type="ARBA" id="ARBA00022801"/>
    </source>
</evidence>
<dbReference type="Pfam" id="PF02682">
    <property type="entry name" value="CT_C_D"/>
    <property type="match status" value="1"/>
</dbReference>